<protein>
    <submittedName>
        <fullName evidence="2">Uncharacterized protein</fullName>
    </submittedName>
</protein>
<evidence type="ECO:0000256" key="1">
    <source>
        <dbReference type="SAM" id="MobiDB-lite"/>
    </source>
</evidence>
<dbReference type="EMBL" id="FLUV01001251">
    <property type="protein sequence ID" value="SBW22673.1"/>
    <property type="molecule type" value="Genomic_DNA"/>
</dbReference>
<proteinExistence type="predicted"/>
<feature type="region of interest" description="Disordered" evidence="1">
    <location>
        <begin position="60"/>
        <end position="87"/>
    </location>
</feature>
<evidence type="ECO:0000313" key="2">
    <source>
        <dbReference type="EMBL" id="SBW22673.1"/>
    </source>
</evidence>
<gene>
    <name evidence="2" type="ORF">FDG2_2964</name>
</gene>
<sequence>MSTHLAEAPLSPERRSCPYRLPDSYKTIGTRGPVNQVTRWDGRRVWLLYRLVERPLVRQWSSPRLPRPGQPSPNRQNPGVAVTVAVQ</sequence>
<organism evidence="2 3">
    <name type="scientific">Candidatus Protofrankia californiensis</name>
    <dbReference type="NCBI Taxonomy" id="1839754"/>
    <lineage>
        <taxon>Bacteria</taxon>
        <taxon>Bacillati</taxon>
        <taxon>Actinomycetota</taxon>
        <taxon>Actinomycetes</taxon>
        <taxon>Frankiales</taxon>
        <taxon>Frankiaceae</taxon>
        <taxon>Protofrankia</taxon>
    </lineage>
</organism>
<dbReference type="AlphaFoldDB" id="A0A1C3NYM9"/>
<reference evidence="3" key="1">
    <citation type="submission" date="2016-02" db="EMBL/GenBank/DDBJ databases">
        <authorList>
            <person name="Wibberg D."/>
        </authorList>
    </citation>
    <scope>NUCLEOTIDE SEQUENCE [LARGE SCALE GENOMIC DNA]</scope>
</reference>
<keyword evidence="3" id="KW-1185">Reference proteome</keyword>
<name>A0A1C3NYM9_9ACTN</name>
<accession>A0A1C3NYM9</accession>
<evidence type="ECO:0000313" key="3">
    <source>
        <dbReference type="Proteomes" id="UP000199013"/>
    </source>
</evidence>
<dbReference type="Proteomes" id="UP000199013">
    <property type="component" value="Unassembled WGS sequence"/>
</dbReference>